<evidence type="ECO:0000256" key="2">
    <source>
        <dbReference type="ARBA" id="ARBA00022741"/>
    </source>
</evidence>
<protein>
    <submittedName>
        <fullName evidence="4">Uncharacterized protein</fullName>
    </submittedName>
</protein>
<dbReference type="Ensembl" id="ENSCCRT00010111299.1">
    <property type="protein sequence ID" value="ENSCCRP00010100306.1"/>
    <property type="gene ID" value="ENSCCRG00010044021.1"/>
</dbReference>
<keyword evidence="2" id="KW-0547">Nucleotide-binding</keyword>
<evidence type="ECO:0000256" key="3">
    <source>
        <dbReference type="ARBA" id="ARBA00023134"/>
    </source>
</evidence>
<dbReference type="PANTHER" id="PTHR10903">
    <property type="entry name" value="GTPASE, IMAP FAMILY MEMBER-RELATED"/>
    <property type="match status" value="1"/>
</dbReference>
<organism evidence="4 5">
    <name type="scientific">Cyprinus carpio</name>
    <name type="common">Common carp</name>
    <dbReference type="NCBI Taxonomy" id="7962"/>
    <lineage>
        <taxon>Eukaryota</taxon>
        <taxon>Metazoa</taxon>
        <taxon>Chordata</taxon>
        <taxon>Craniata</taxon>
        <taxon>Vertebrata</taxon>
        <taxon>Euteleostomi</taxon>
        <taxon>Actinopterygii</taxon>
        <taxon>Neopterygii</taxon>
        <taxon>Teleostei</taxon>
        <taxon>Ostariophysi</taxon>
        <taxon>Cypriniformes</taxon>
        <taxon>Cyprinidae</taxon>
        <taxon>Cyprininae</taxon>
        <taxon>Cyprinus</taxon>
    </lineage>
</organism>
<name>A0A8C1EQQ0_CYPCA</name>
<dbReference type="InterPro" id="IPR027417">
    <property type="entry name" value="P-loop_NTPase"/>
</dbReference>
<dbReference type="PROSITE" id="PS51720">
    <property type="entry name" value="G_AIG1"/>
    <property type="match status" value="1"/>
</dbReference>
<dbReference type="Proteomes" id="UP000694427">
    <property type="component" value="Unplaced"/>
</dbReference>
<reference evidence="4" key="1">
    <citation type="submission" date="2025-08" db="UniProtKB">
        <authorList>
            <consortium name="Ensembl"/>
        </authorList>
    </citation>
    <scope>IDENTIFICATION</scope>
</reference>
<reference evidence="4" key="2">
    <citation type="submission" date="2025-09" db="UniProtKB">
        <authorList>
            <consortium name="Ensembl"/>
        </authorList>
    </citation>
    <scope>IDENTIFICATION</scope>
</reference>
<dbReference type="CDD" id="cd01852">
    <property type="entry name" value="AIG1"/>
    <property type="match status" value="1"/>
</dbReference>
<dbReference type="SUPFAM" id="SSF52540">
    <property type="entry name" value="P-loop containing nucleoside triphosphate hydrolases"/>
    <property type="match status" value="1"/>
</dbReference>
<dbReference type="FunFam" id="3.40.50.300:FF:000366">
    <property type="entry name" value="GTPase, IMAP family member 2"/>
    <property type="match status" value="1"/>
</dbReference>
<dbReference type="InterPro" id="IPR045058">
    <property type="entry name" value="GIMA/IAN/Toc"/>
</dbReference>
<keyword evidence="5" id="KW-1185">Reference proteome</keyword>
<dbReference type="Pfam" id="PF04548">
    <property type="entry name" value="AIG1"/>
    <property type="match status" value="1"/>
</dbReference>
<evidence type="ECO:0000256" key="1">
    <source>
        <dbReference type="ARBA" id="ARBA00008535"/>
    </source>
</evidence>
<dbReference type="PANTHER" id="PTHR10903:SF188">
    <property type="entry name" value="GTPASE IMAP FAMILY MEMBER 2-LIKE-RELATED"/>
    <property type="match status" value="1"/>
</dbReference>
<accession>A0A8C1EQQ0</accession>
<keyword evidence="3" id="KW-0342">GTP-binding</keyword>
<comment type="similarity">
    <text evidence="1">Belongs to the TRAFAC class TrmE-Era-EngA-EngB-Septin-like GTPase superfamily. AIG1/Toc34/Toc159-like paraseptin GTPase family. IAN subfamily.</text>
</comment>
<evidence type="ECO:0000313" key="5">
    <source>
        <dbReference type="Proteomes" id="UP000694427"/>
    </source>
</evidence>
<dbReference type="InterPro" id="IPR006703">
    <property type="entry name" value="G_AIG1"/>
</dbReference>
<dbReference type="AlphaFoldDB" id="A0A8C1EQQ0"/>
<sequence length="254" mass="28996">MAKLTGDLRIVMLGMTGAGKSATGNTILGKDEFKVDFSPESVTQQSEKKEIKRGSRIISVIDTPGLQDTSAKENEVNAEIKKCMEMSDPGPNVFLLVFRLDVKFTDEVKNTVKWIQENFGEEAARHTIILFTHADQLNESYGLQDHIEESPDLRQFIMSCGGRFHAFNNEDKQNRDQVNELLDKMDEMVLKNEGKHYSTEMFKEVQKRRGDREKQRRAEQDRERWERGIKISLGVLCVIVSVVVVKKKIKSSAE</sequence>
<proteinExistence type="inferred from homology"/>
<dbReference type="Gene3D" id="3.40.50.300">
    <property type="entry name" value="P-loop containing nucleotide triphosphate hydrolases"/>
    <property type="match status" value="1"/>
</dbReference>
<evidence type="ECO:0000313" key="4">
    <source>
        <dbReference type="Ensembl" id="ENSCCRP00010100306.1"/>
    </source>
</evidence>
<dbReference type="GO" id="GO:0005525">
    <property type="term" value="F:GTP binding"/>
    <property type="evidence" value="ECO:0007669"/>
    <property type="project" value="UniProtKB-KW"/>
</dbReference>